<protein>
    <submittedName>
        <fullName evidence="1">Uncharacterized protein</fullName>
    </submittedName>
</protein>
<sequence>MSWLKWIRVAWAWKIHLRKVASSHEKRTGGEIHRLLIFSEKLAADRFPDANLAVVLSEAQSLAVPGNGCRSPQGSSDLHREHHFLAPLWILQPDGTNSSPQWCKFSGFHHWLLAFRVQILNMDKHENRCGLQTTGWTRGGHCLGL</sequence>
<keyword evidence="2" id="KW-1185">Reference proteome</keyword>
<name>A0A091CQE6_FUKDA</name>
<proteinExistence type="predicted"/>
<evidence type="ECO:0000313" key="2">
    <source>
        <dbReference type="Proteomes" id="UP000028990"/>
    </source>
</evidence>
<dbReference type="AlphaFoldDB" id="A0A091CQE6"/>
<evidence type="ECO:0000313" key="1">
    <source>
        <dbReference type="EMBL" id="KFO19903.1"/>
    </source>
</evidence>
<dbReference type="Proteomes" id="UP000028990">
    <property type="component" value="Unassembled WGS sequence"/>
</dbReference>
<dbReference type="EMBL" id="KN124869">
    <property type="protein sequence ID" value="KFO19903.1"/>
    <property type="molecule type" value="Genomic_DNA"/>
</dbReference>
<gene>
    <name evidence="1" type="ORF">H920_18740</name>
</gene>
<accession>A0A091CQE6</accession>
<organism evidence="1 2">
    <name type="scientific">Fukomys damarensis</name>
    <name type="common">Damaraland mole rat</name>
    <name type="synonym">Cryptomys damarensis</name>
    <dbReference type="NCBI Taxonomy" id="885580"/>
    <lineage>
        <taxon>Eukaryota</taxon>
        <taxon>Metazoa</taxon>
        <taxon>Chordata</taxon>
        <taxon>Craniata</taxon>
        <taxon>Vertebrata</taxon>
        <taxon>Euteleostomi</taxon>
        <taxon>Mammalia</taxon>
        <taxon>Eutheria</taxon>
        <taxon>Euarchontoglires</taxon>
        <taxon>Glires</taxon>
        <taxon>Rodentia</taxon>
        <taxon>Hystricomorpha</taxon>
        <taxon>Bathyergidae</taxon>
        <taxon>Fukomys</taxon>
    </lineage>
</organism>
<reference evidence="1 2" key="1">
    <citation type="submission" date="2013-11" db="EMBL/GenBank/DDBJ databases">
        <title>The Damaraland mole rat (Fukomys damarensis) genome and evolution of African mole rats.</title>
        <authorList>
            <person name="Gladyshev V.N."/>
            <person name="Fang X."/>
        </authorList>
    </citation>
    <scope>NUCLEOTIDE SEQUENCE [LARGE SCALE GENOMIC DNA]</scope>
    <source>
        <tissue evidence="1">Liver</tissue>
    </source>
</reference>